<dbReference type="PANTHER" id="PTHR48018">
    <property type="entry name" value="OLFACTORY RECEPTOR"/>
    <property type="match status" value="1"/>
</dbReference>
<feature type="transmembrane region" description="Helical" evidence="15">
    <location>
        <begin position="468"/>
        <end position="496"/>
    </location>
</feature>
<dbReference type="InterPro" id="IPR000276">
    <property type="entry name" value="GPCR_Rhodpsn"/>
</dbReference>
<evidence type="ECO:0000313" key="17">
    <source>
        <dbReference type="EMBL" id="KFO21763.1"/>
    </source>
</evidence>
<dbReference type="STRING" id="885580.ENSFDAP00000022672"/>
<evidence type="ECO:0000256" key="3">
    <source>
        <dbReference type="ARBA" id="ARBA00010663"/>
    </source>
</evidence>
<organism evidence="17 18">
    <name type="scientific">Fukomys damarensis</name>
    <name type="common">Damaraland mole rat</name>
    <name type="synonym">Cryptomys damarensis</name>
    <dbReference type="NCBI Taxonomy" id="885580"/>
    <lineage>
        <taxon>Eukaryota</taxon>
        <taxon>Metazoa</taxon>
        <taxon>Chordata</taxon>
        <taxon>Craniata</taxon>
        <taxon>Vertebrata</taxon>
        <taxon>Euteleostomi</taxon>
        <taxon>Mammalia</taxon>
        <taxon>Eutheria</taxon>
        <taxon>Euarchontoglires</taxon>
        <taxon>Glires</taxon>
        <taxon>Rodentia</taxon>
        <taxon>Hystricomorpha</taxon>
        <taxon>Bathyergidae</taxon>
        <taxon>Fukomys</taxon>
    </lineage>
</organism>
<gene>
    <name evidence="17" type="ORF">H920_16875</name>
</gene>
<evidence type="ECO:0000256" key="14">
    <source>
        <dbReference type="RuleBase" id="RU000688"/>
    </source>
</evidence>
<feature type="transmembrane region" description="Helical" evidence="15">
    <location>
        <begin position="27"/>
        <end position="49"/>
    </location>
</feature>
<dbReference type="FunFam" id="1.10.1220.70:FF:000001">
    <property type="entry name" value="Olfactory receptor"/>
    <property type="match status" value="2"/>
</dbReference>
<evidence type="ECO:0000256" key="13">
    <source>
        <dbReference type="ARBA" id="ARBA00023224"/>
    </source>
</evidence>
<feature type="domain" description="G-protein coupled receptors family 1 profile" evidence="16">
    <location>
        <begin position="41"/>
        <end position="290"/>
    </location>
</feature>
<keyword evidence="5" id="KW-0716">Sensory transduction</keyword>
<dbReference type="eggNOG" id="ENOG502T922">
    <property type="taxonomic scope" value="Eukaryota"/>
</dbReference>
<keyword evidence="18" id="KW-1185">Reference proteome</keyword>
<evidence type="ECO:0000256" key="10">
    <source>
        <dbReference type="ARBA" id="ARBA00023136"/>
    </source>
</evidence>
<dbReference type="FunFam" id="1.20.1070.10:FF:000003">
    <property type="entry name" value="Olfactory receptor"/>
    <property type="match status" value="2"/>
</dbReference>
<feature type="transmembrane region" description="Helical" evidence="15">
    <location>
        <begin position="570"/>
        <end position="600"/>
    </location>
</feature>
<feature type="transmembrane region" description="Helical" evidence="15">
    <location>
        <begin position="329"/>
        <end position="350"/>
    </location>
</feature>
<feature type="transmembrane region" description="Helical" evidence="15">
    <location>
        <begin position="517"/>
        <end position="537"/>
    </location>
</feature>
<evidence type="ECO:0000256" key="7">
    <source>
        <dbReference type="ARBA" id="ARBA00022725"/>
    </source>
</evidence>
<dbReference type="InterPro" id="IPR017452">
    <property type="entry name" value="GPCR_Rhodpsn_7TM"/>
</dbReference>
<sequence>MGHSNLTGPPDFILLGLTRLPELQLPLFGIFLSIYTVTVVGNLGMIILTKLDARLHTPMYFFIRHLAIIDLGNSTVICPKMLVNFVVDHNTISYYAYALQMAFFIMFIVSELSILSAMAYDRYVAICHPLLYGAIMSQTRCQALVGIPYLYSSFQALLFPIKYFTSTFCGSNIISHFYCDVVPLSPLICSQAQETELLTMLFSAFNLISSLLIVLLSYVLILSAICRMKSAKGRRKAFSTCASHLTVVVVFYGTLLFMYVQPKSANSLETNKLASVFYTLVIPMLNPLIYSFRNKENRYLTLMERQNLTVPTNFILSAVSSLPELQLPLAWIFLIIYMITVTGNLGMIILTKLDSHLLTPVYFFIRHLAYIDLGDATAIYPKMLVNFVMGQNTVSYLVCAAQMTFCYVHHYMITVTGNLGMIILTKLDSHLLTPMYFFIRHLAYIDLGDATAIYPKMLVNFVMGQNTVSYLVCAAQMTFFVTFIISELFVLSAMAYDRYVAICNPLLYNVIMSQTRCHVLLGIPYLYSSFVALLITIKTFTSTFCSSQVSHFYCDDVPLSLMLCSNGREVALMINLFAGFNVTSSFLVVLLSYLMILLALCRMHSAEGRKKAFSTCASHLTVVVVFYGTLFFMYVQPKSAQSSDLDKLSSVFYTLMIPMLNPVIYSFRNKEVKSAFYRIFRNKFKVCI</sequence>
<feature type="transmembrane region" description="Helical" evidence="15">
    <location>
        <begin position="648"/>
        <end position="667"/>
    </location>
</feature>
<dbReference type="SUPFAM" id="SSF81321">
    <property type="entry name" value="Family A G protein-coupled receptor-like"/>
    <property type="match status" value="3"/>
</dbReference>
<feature type="transmembrane region" description="Helical" evidence="15">
    <location>
        <begin position="237"/>
        <end position="261"/>
    </location>
</feature>
<dbReference type="EMBL" id="KN124308">
    <property type="protein sequence ID" value="KFO21763.1"/>
    <property type="molecule type" value="Genomic_DNA"/>
</dbReference>
<dbReference type="Gene3D" id="1.20.1070.10">
    <property type="entry name" value="Rhodopsin 7-helix transmembrane proteins"/>
    <property type="match status" value="3"/>
</dbReference>
<dbReference type="PROSITE" id="PS00237">
    <property type="entry name" value="G_PROTEIN_RECEP_F1_1"/>
    <property type="match status" value="2"/>
</dbReference>
<dbReference type="InterPro" id="IPR000725">
    <property type="entry name" value="Olfact_rcpt"/>
</dbReference>
<feature type="transmembrane region" description="Helical" evidence="15">
    <location>
        <begin position="612"/>
        <end position="636"/>
    </location>
</feature>
<keyword evidence="11 14" id="KW-0675">Receptor</keyword>
<feature type="domain" description="G-protein coupled receptors family 1 profile" evidence="16">
    <location>
        <begin position="417"/>
        <end position="665"/>
    </location>
</feature>
<proteinExistence type="inferred from homology"/>
<evidence type="ECO:0000256" key="9">
    <source>
        <dbReference type="ARBA" id="ARBA00023040"/>
    </source>
</evidence>
<keyword evidence="13 14" id="KW-0807">Transducer</keyword>
<evidence type="ECO:0000256" key="6">
    <source>
        <dbReference type="ARBA" id="ARBA00022692"/>
    </source>
</evidence>
<dbReference type="AlphaFoldDB" id="A0A091CUR2"/>
<evidence type="ECO:0000256" key="2">
    <source>
        <dbReference type="ARBA" id="ARBA00004651"/>
    </source>
</evidence>
<evidence type="ECO:0000313" key="18">
    <source>
        <dbReference type="Proteomes" id="UP000028990"/>
    </source>
</evidence>
<evidence type="ECO:0000256" key="11">
    <source>
        <dbReference type="ARBA" id="ARBA00023170"/>
    </source>
</evidence>
<comment type="subcellular location">
    <subcellularLocation>
        <location evidence="2">Cell membrane</location>
        <topology evidence="2">Multi-pass membrane protein</topology>
    </subcellularLocation>
</comment>
<keyword evidence="7" id="KW-0552">Olfaction</keyword>
<dbReference type="Proteomes" id="UP000028990">
    <property type="component" value="Unassembled WGS sequence"/>
</dbReference>
<dbReference type="PRINTS" id="PR00245">
    <property type="entry name" value="OLFACTORYR"/>
</dbReference>
<evidence type="ECO:0000256" key="12">
    <source>
        <dbReference type="ARBA" id="ARBA00023180"/>
    </source>
</evidence>
<evidence type="ECO:0000256" key="8">
    <source>
        <dbReference type="ARBA" id="ARBA00022989"/>
    </source>
</evidence>
<evidence type="ECO:0000256" key="4">
    <source>
        <dbReference type="ARBA" id="ARBA00022475"/>
    </source>
</evidence>
<keyword evidence="8 15" id="KW-1133">Transmembrane helix</keyword>
<evidence type="ECO:0000256" key="1">
    <source>
        <dbReference type="ARBA" id="ARBA00002936"/>
    </source>
</evidence>
<dbReference type="PRINTS" id="PR00237">
    <property type="entry name" value="GPCRRHODOPSN"/>
</dbReference>
<evidence type="ECO:0000256" key="5">
    <source>
        <dbReference type="ARBA" id="ARBA00022606"/>
    </source>
</evidence>
<dbReference type="PROSITE" id="PS50262">
    <property type="entry name" value="G_PROTEIN_RECEP_F1_2"/>
    <property type="match status" value="2"/>
</dbReference>
<keyword evidence="9 14" id="KW-0297">G-protein coupled receptor</keyword>
<protein>
    <submittedName>
        <fullName evidence="17">Olfactory receptor 8K5</fullName>
    </submittedName>
</protein>
<name>A0A091CUR2_FUKDA</name>
<keyword evidence="4" id="KW-1003">Cell membrane</keyword>
<feature type="transmembrane region" description="Helical" evidence="15">
    <location>
        <begin position="61"/>
        <end position="82"/>
    </location>
</feature>
<comment type="function">
    <text evidence="1">Odorant receptor.</text>
</comment>
<evidence type="ECO:0000259" key="16">
    <source>
        <dbReference type="PROSITE" id="PS50262"/>
    </source>
</evidence>
<dbReference type="GO" id="GO:0005886">
    <property type="term" value="C:plasma membrane"/>
    <property type="evidence" value="ECO:0007669"/>
    <property type="project" value="UniProtKB-SubCell"/>
</dbReference>
<keyword evidence="12" id="KW-0325">Glycoprotein</keyword>
<dbReference type="GO" id="GO:0004984">
    <property type="term" value="F:olfactory receptor activity"/>
    <property type="evidence" value="ECO:0007669"/>
    <property type="project" value="InterPro"/>
</dbReference>
<feature type="transmembrane region" description="Helical" evidence="15">
    <location>
        <begin position="94"/>
        <end position="118"/>
    </location>
</feature>
<comment type="similarity">
    <text evidence="3 14">Belongs to the G-protein coupled receptor 1 family.</text>
</comment>
<dbReference type="Pfam" id="PF13853">
    <property type="entry name" value="7tm_4"/>
    <property type="match status" value="3"/>
</dbReference>
<feature type="transmembrane region" description="Helical" evidence="15">
    <location>
        <begin position="204"/>
        <end position="225"/>
    </location>
</feature>
<keyword evidence="10 15" id="KW-0472">Membrane</keyword>
<dbReference type="GO" id="GO:0004930">
    <property type="term" value="F:G protein-coupled receptor activity"/>
    <property type="evidence" value="ECO:0007669"/>
    <property type="project" value="UniProtKB-KW"/>
</dbReference>
<reference evidence="17 18" key="1">
    <citation type="submission" date="2013-11" db="EMBL/GenBank/DDBJ databases">
        <title>The Damaraland mole rat (Fukomys damarensis) genome and evolution of African mole rats.</title>
        <authorList>
            <person name="Gladyshev V.N."/>
            <person name="Fang X."/>
        </authorList>
    </citation>
    <scope>NUCLEOTIDE SEQUENCE [LARGE SCALE GENOMIC DNA]</scope>
    <source>
        <tissue evidence="17">Liver</tissue>
    </source>
</reference>
<feature type="transmembrane region" description="Helical" evidence="15">
    <location>
        <begin position="273"/>
        <end position="292"/>
    </location>
</feature>
<evidence type="ECO:0000256" key="15">
    <source>
        <dbReference type="SAM" id="Phobius"/>
    </source>
</evidence>
<accession>A0A091CUR2</accession>
<keyword evidence="6 14" id="KW-0812">Transmembrane</keyword>